<gene>
    <name evidence="2" type="ORF">EGW08_012713</name>
</gene>
<feature type="compositionally biased region" description="Basic and acidic residues" evidence="1">
    <location>
        <begin position="50"/>
        <end position="60"/>
    </location>
</feature>
<protein>
    <submittedName>
        <fullName evidence="2">Uncharacterized protein</fullName>
    </submittedName>
</protein>
<evidence type="ECO:0000313" key="2">
    <source>
        <dbReference type="EMBL" id="RUS79515.1"/>
    </source>
</evidence>
<feature type="region of interest" description="Disordered" evidence="1">
    <location>
        <begin position="1"/>
        <end position="61"/>
    </location>
</feature>
<evidence type="ECO:0000313" key="3">
    <source>
        <dbReference type="Proteomes" id="UP000271974"/>
    </source>
</evidence>
<dbReference type="EMBL" id="RQTK01000446">
    <property type="protein sequence ID" value="RUS79515.1"/>
    <property type="molecule type" value="Genomic_DNA"/>
</dbReference>
<feature type="compositionally biased region" description="Basic residues" evidence="1">
    <location>
        <begin position="498"/>
        <end position="507"/>
    </location>
</feature>
<feature type="region of interest" description="Disordered" evidence="1">
    <location>
        <begin position="481"/>
        <end position="525"/>
    </location>
</feature>
<evidence type="ECO:0000256" key="1">
    <source>
        <dbReference type="SAM" id="MobiDB-lite"/>
    </source>
</evidence>
<accession>A0A433TD44</accession>
<sequence>MDRYSRGKRLLEMSLGKTSINNKQRRLSKSSEKERPQGQVSSGMSILTPHRTEKPTRQEETSSILNISTSQLIELPDNLDLSVSGDDLSLSFSDLPPLSSALKVASFIMNECTDKNCSGDSVVHDMGEDVIDDITFEEAGDISEREDDKMFHYMNLKEHEPVAVKRIDKSKKHVKECDDVPANGCRDVGGTGIVRKEVDEPARADGENVDDDNVVEAVDEPARAVGENVDGDNVVEAVDVPARAVGENVDDDNVVEAVDEPARADGENVDGDNVVEAVDVPAREREDDKMFHYMNLKEHEPVAVKRIDKSKKHVKECDDVPANGCRDVGGTGIVRKEVDEPARADGENVDDDNVVEAVDEPARADGENVDDDNVVEAVGVPARAVGENVDDDNVVEAVGVPARADGENVDGDNVVEAVVGDNVVELVNVSARAVGDNVVEFVNVSARAVGDNVVESVNEPVRRSEEVCQASNARVCKALADHEDAKSTMPQSNTASKLAKKEHKKQNRQFVTSQTQHPEEAQTRAQPSVGLAFVKEFLDRLPKMPSYYCWKDIQKIYLEPMFQSFAYIYRECLKVCDCKGKPKMSRTVFVDEVKASNISLFMPRKDQCDLCCE</sequence>
<proteinExistence type="predicted"/>
<comment type="caution">
    <text evidence="2">The sequence shown here is derived from an EMBL/GenBank/DDBJ whole genome shotgun (WGS) entry which is preliminary data.</text>
</comment>
<keyword evidence="3" id="KW-1185">Reference proteome</keyword>
<reference evidence="2 3" key="1">
    <citation type="submission" date="2019-01" db="EMBL/GenBank/DDBJ databases">
        <title>A draft genome assembly of the solar-powered sea slug Elysia chlorotica.</title>
        <authorList>
            <person name="Cai H."/>
            <person name="Li Q."/>
            <person name="Fang X."/>
            <person name="Li J."/>
            <person name="Curtis N.E."/>
            <person name="Altenburger A."/>
            <person name="Shibata T."/>
            <person name="Feng M."/>
            <person name="Maeda T."/>
            <person name="Schwartz J.A."/>
            <person name="Shigenobu S."/>
            <person name="Lundholm N."/>
            <person name="Nishiyama T."/>
            <person name="Yang H."/>
            <person name="Hasebe M."/>
            <person name="Li S."/>
            <person name="Pierce S.K."/>
            <person name="Wang J."/>
        </authorList>
    </citation>
    <scope>NUCLEOTIDE SEQUENCE [LARGE SCALE GENOMIC DNA]</scope>
    <source>
        <strain evidence="2">EC2010</strain>
        <tissue evidence="2">Whole organism of an adult</tissue>
    </source>
</reference>
<name>A0A433TD44_ELYCH</name>
<feature type="compositionally biased region" description="Basic and acidic residues" evidence="1">
    <location>
        <begin position="1"/>
        <end position="11"/>
    </location>
</feature>
<dbReference type="OrthoDB" id="6161632at2759"/>
<organism evidence="2 3">
    <name type="scientific">Elysia chlorotica</name>
    <name type="common">Eastern emerald elysia</name>
    <name type="synonym">Sea slug</name>
    <dbReference type="NCBI Taxonomy" id="188477"/>
    <lineage>
        <taxon>Eukaryota</taxon>
        <taxon>Metazoa</taxon>
        <taxon>Spiralia</taxon>
        <taxon>Lophotrochozoa</taxon>
        <taxon>Mollusca</taxon>
        <taxon>Gastropoda</taxon>
        <taxon>Heterobranchia</taxon>
        <taxon>Euthyneura</taxon>
        <taxon>Panpulmonata</taxon>
        <taxon>Sacoglossa</taxon>
        <taxon>Placobranchoidea</taxon>
        <taxon>Plakobranchidae</taxon>
        <taxon>Elysia</taxon>
    </lineage>
</organism>
<dbReference type="Proteomes" id="UP000271974">
    <property type="component" value="Unassembled WGS sequence"/>
</dbReference>
<dbReference type="AlphaFoldDB" id="A0A433TD44"/>